<dbReference type="EMBL" id="JAVFWL010000004">
    <property type="protein sequence ID" value="KAK6747402.1"/>
    <property type="molecule type" value="Genomic_DNA"/>
</dbReference>
<comment type="caution">
    <text evidence="2">The sequence shown here is derived from an EMBL/GenBank/DDBJ whole genome shotgun (WGS) entry which is preliminary data.</text>
</comment>
<evidence type="ECO:0000313" key="3">
    <source>
        <dbReference type="Proteomes" id="UP001303046"/>
    </source>
</evidence>
<gene>
    <name evidence="2" type="primary">Necator_chrIV.g13830</name>
    <name evidence="2" type="ORF">RB195_000538</name>
</gene>
<accession>A0ABR1DAT8</accession>
<keyword evidence="1" id="KW-1133">Transmembrane helix</keyword>
<evidence type="ECO:0000313" key="2">
    <source>
        <dbReference type="EMBL" id="KAK6747402.1"/>
    </source>
</evidence>
<keyword evidence="3" id="KW-1185">Reference proteome</keyword>
<proteinExistence type="predicted"/>
<reference evidence="2 3" key="1">
    <citation type="submission" date="2023-08" db="EMBL/GenBank/DDBJ databases">
        <title>A Necator americanus chromosomal reference genome.</title>
        <authorList>
            <person name="Ilik V."/>
            <person name="Petrzelkova K.J."/>
            <person name="Pardy F."/>
            <person name="Fuh T."/>
            <person name="Niatou-Singa F.S."/>
            <person name="Gouil Q."/>
            <person name="Baker L."/>
            <person name="Ritchie M.E."/>
            <person name="Jex A.R."/>
            <person name="Gazzola D."/>
            <person name="Li H."/>
            <person name="Toshio Fujiwara R."/>
            <person name="Zhan B."/>
            <person name="Aroian R.V."/>
            <person name="Pafco B."/>
            <person name="Schwarz E.M."/>
        </authorList>
    </citation>
    <scope>NUCLEOTIDE SEQUENCE [LARGE SCALE GENOMIC DNA]</scope>
    <source>
        <strain evidence="2 3">Aroian</strain>
        <tissue evidence="2">Whole animal</tissue>
    </source>
</reference>
<dbReference type="Proteomes" id="UP001303046">
    <property type="component" value="Unassembled WGS sequence"/>
</dbReference>
<keyword evidence="1" id="KW-0472">Membrane</keyword>
<name>A0ABR1DAT8_NECAM</name>
<keyword evidence="1" id="KW-0812">Transmembrane</keyword>
<feature type="transmembrane region" description="Helical" evidence="1">
    <location>
        <begin position="24"/>
        <end position="44"/>
    </location>
</feature>
<sequence length="220" mass="25788">MTCEDRLYGAEELAWDHCKVPVSLIYHVYIVFSVIFLCLAAWTASYELPLDTNNFEEYIEEITHERSKYSNGTLYMSEVIESLHAGHPLHMLYKNSMLRYEYGSTYFNYCELRKQPRRSLPSLLRVMEMKIGPQTCLRIIVLAGLHIKMIMIMAQSNTRYLLLGERRILWYLSRFPPLLEITATSFLMLILCLQQDQDKGSSTHEDVEQCSEKTTEEDVY</sequence>
<evidence type="ECO:0000256" key="1">
    <source>
        <dbReference type="SAM" id="Phobius"/>
    </source>
</evidence>
<organism evidence="2 3">
    <name type="scientific">Necator americanus</name>
    <name type="common">Human hookworm</name>
    <dbReference type="NCBI Taxonomy" id="51031"/>
    <lineage>
        <taxon>Eukaryota</taxon>
        <taxon>Metazoa</taxon>
        <taxon>Ecdysozoa</taxon>
        <taxon>Nematoda</taxon>
        <taxon>Chromadorea</taxon>
        <taxon>Rhabditida</taxon>
        <taxon>Rhabditina</taxon>
        <taxon>Rhabditomorpha</taxon>
        <taxon>Strongyloidea</taxon>
        <taxon>Ancylostomatidae</taxon>
        <taxon>Bunostominae</taxon>
        <taxon>Necator</taxon>
    </lineage>
</organism>
<protein>
    <submittedName>
        <fullName evidence="2">Uncharacterized protein</fullName>
    </submittedName>
</protein>